<evidence type="ECO:0000256" key="2">
    <source>
        <dbReference type="SAM" id="Phobius"/>
    </source>
</evidence>
<dbReference type="SUPFAM" id="SSF49319">
    <property type="entry name" value="Actinoxanthin-like"/>
    <property type="match status" value="1"/>
</dbReference>
<accession>A0ABR8MJE3</accession>
<proteinExistence type="predicted"/>
<evidence type="ECO:0000313" key="4">
    <source>
        <dbReference type="EMBL" id="MBD3914209.1"/>
    </source>
</evidence>
<dbReference type="RefSeq" id="WP_191198528.1">
    <property type="nucleotide sequence ID" value="NZ_BAAAPA010000003.1"/>
</dbReference>
<keyword evidence="2" id="KW-1133">Transmembrane helix</keyword>
<organism evidence="4 5">
    <name type="scientific">Nocardioides hwasunensis</name>
    <dbReference type="NCBI Taxonomy" id="397258"/>
    <lineage>
        <taxon>Bacteria</taxon>
        <taxon>Bacillati</taxon>
        <taxon>Actinomycetota</taxon>
        <taxon>Actinomycetes</taxon>
        <taxon>Propionibacteriales</taxon>
        <taxon>Nocardioidaceae</taxon>
        <taxon>Nocardioides</taxon>
    </lineage>
</organism>
<evidence type="ECO:0008006" key="6">
    <source>
        <dbReference type="Google" id="ProtNLM"/>
    </source>
</evidence>
<gene>
    <name evidence="4" type="ORF">IEZ25_06245</name>
</gene>
<dbReference type="InterPro" id="IPR027273">
    <property type="entry name" value="Neocarzinostatin-like"/>
</dbReference>
<keyword evidence="5" id="KW-1185">Reference proteome</keyword>
<keyword evidence="2" id="KW-0812">Transmembrane</keyword>
<feature type="compositionally biased region" description="Low complexity" evidence="1">
    <location>
        <begin position="196"/>
        <end position="229"/>
    </location>
</feature>
<protein>
    <recommendedName>
        <fullName evidence="6">Htaa domain-containing protein</fullName>
    </recommendedName>
</protein>
<evidence type="ECO:0000313" key="5">
    <source>
        <dbReference type="Proteomes" id="UP000649289"/>
    </source>
</evidence>
<evidence type="ECO:0000256" key="1">
    <source>
        <dbReference type="SAM" id="MobiDB-lite"/>
    </source>
</evidence>
<dbReference type="Proteomes" id="UP000649289">
    <property type="component" value="Unassembled WGS sequence"/>
</dbReference>
<feature type="chain" id="PRO_5047366544" description="Htaa domain-containing protein" evidence="3">
    <location>
        <begin position="24"/>
        <end position="392"/>
    </location>
</feature>
<dbReference type="EMBL" id="JACXYY010000002">
    <property type="protein sequence ID" value="MBD3914209.1"/>
    <property type="molecule type" value="Genomic_DNA"/>
</dbReference>
<comment type="caution">
    <text evidence="4">The sequence shown here is derived from an EMBL/GenBank/DDBJ whole genome shotgun (WGS) entry which is preliminary data.</text>
</comment>
<feature type="transmembrane region" description="Helical" evidence="2">
    <location>
        <begin position="349"/>
        <end position="372"/>
    </location>
</feature>
<keyword evidence="3" id="KW-0732">Signal</keyword>
<name>A0ABR8MJE3_9ACTN</name>
<dbReference type="Gene3D" id="2.60.40.230">
    <property type="entry name" value="Neocarzinostatin-like"/>
    <property type="match status" value="1"/>
</dbReference>
<reference evidence="4 5" key="1">
    <citation type="submission" date="2020-09" db="EMBL/GenBank/DDBJ databases">
        <title>novel species in genus Nocardioides.</title>
        <authorList>
            <person name="Zhang G."/>
        </authorList>
    </citation>
    <scope>NUCLEOTIDE SEQUENCE [LARGE SCALE GENOMIC DNA]</scope>
    <source>
        <strain evidence="4 5">19197</strain>
    </source>
</reference>
<keyword evidence="2" id="KW-0472">Membrane</keyword>
<evidence type="ECO:0000256" key="3">
    <source>
        <dbReference type="SAM" id="SignalP"/>
    </source>
</evidence>
<sequence>MLTRTAAALASAALTLTATVVVAAPAHAAARVGVTNDQGTAMADDGRATSFTLRGSGFQSVKGGFGGVYVAFGWVRDPAAGGWRPSEGGVTGRDYRYVPDSESEDNAGYLRFVAFPGSSTAGEAQAVMSADGSFSVDLTVPGPTFQALDRNGDPVEVDCRKVTCGVITFGAHGVKNARNETFTPVRFGQVYADEAAAPTEEEPGPSAGTDEGSGTSESPRGGTSSGRPSAGDTGGETTAPVRRGRPKVSAERATAVAGQALAFTGSGFTPGEQVLALLDDGVVALGPLVAGGSGEVAGVMALPADLASGTHQLRLVGAASDARPSERFPVRAADPVALAPEPVATDEPAVAALAFVAASALALLASVVLLALRLRRRGRRTPVAGAPAGAIA</sequence>
<feature type="region of interest" description="Disordered" evidence="1">
    <location>
        <begin position="196"/>
        <end position="252"/>
    </location>
</feature>
<feature type="signal peptide" evidence="3">
    <location>
        <begin position="1"/>
        <end position="23"/>
    </location>
</feature>